<dbReference type="InterPro" id="IPR045337">
    <property type="entry name" value="MmgE_PrpD_C"/>
</dbReference>
<dbReference type="RefSeq" id="WP_055244177.1">
    <property type="nucleotide sequence ID" value="NZ_CABIWA010000004.1"/>
</dbReference>
<dbReference type="Gene3D" id="3.30.1330.120">
    <property type="entry name" value="2-methylcitrate dehydratase PrpD"/>
    <property type="match status" value="1"/>
</dbReference>
<dbReference type="AlphaFoldDB" id="A0A174MXT6"/>
<name>A0A174MXT6_9FIRM</name>
<dbReference type="PANTHER" id="PTHR16943:SF8">
    <property type="entry name" value="2-METHYLCITRATE DEHYDRATASE"/>
    <property type="match status" value="1"/>
</dbReference>
<dbReference type="OrthoDB" id="1844111at2"/>
<dbReference type="GO" id="GO:0016829">
    <property type="term" value="F:lyase activity"/>
    <property type="evidence" value="ECO:0007669"/>
    <property type="project" value="InterPro"/>
</dbReference>
<evidence type="ECO:0000313" key="4">
    <source>
        <dbReference type="EMBL" id="CUP41262.1"/>
    </source>
</evidence>
<reference evidence="4 5" key="1">
    <citation type="submission" date="2015-09" db="EMBL/GenBank/DDBJ databases">
        <authorList>
            <consortium name="Pathogen Informatics"/>
        </authorList>
    </citation>
    <scope>NUCLEOTIDE SEQUENCE [LARGE SCALE GENOMIC DNA]</scope>
    <source>
        <strain evidence="4 5">2789STDY5834939</strain>
    </source>
</reference>
<dbReference type="PANTHER" id="PTHR16943">
    <property type="entry name" value="2-METHYLCITRATE DEHYDRATASE-RELATED"/>
    <property type="match status" value="1"/>
</dbReference>
<dbReference type="EMBL" id="CZBE01000004">
    <property type="protein sequence ID" value="CUP41262.1"/>
    <property type="molecule type" value="Genomic_DNA"/>
</dbReference>
<accession>A0A174MXT6</accession>
<sequence>MLENNRTCTTQYTKILSDFTANLRYEDIPPEVLERAKMVMLQTVGVALAAKASPEAHKIIETARDANGGAGGTATGWGTGDRLSPACAALQNGTLADLLDWEDTAWTGHPSAGIVPVAWVMAESLKKGGRELLTAIVAAYEVYQRIAMVVQPSLTRQRTKGWGLTSWQLFGCIVPAVKLKGFTSEQVNQALGLGAACSTLPTSFHEFCMSDFYHYEHGLRAREGVMIAELVEKGVKGCLNALDNPADYELHITDEPRPEWYTKELGGRWLIMTTLLKHWPANMWVQTPVEIAYDLVTEHGIKPEDIRDIIVDPPKEGRMDTPPDEGFRSLTHAQFSTPYVISALIHDRHPGAHWYSPAMLQNPSVISLAQRVLPGDSDRDAMGVGFKMFQQGSFPRKTVTINLKDGRSYSASLDCQLGHPANMMSREQFAGRFRIQASPVLDGERMERALDALLHIEDCDDISRLHEFLY</sequence>
<dbReference type="SUPFAM" id="SSF103378">
    <property type="entry name" value="2-methylcitrate dehydratase PrpD"/>
    <property type="match status" value="1"/>
</dbReference>
<dbReference type="InterPro" id="IPR042183">
    <property type="entry name" value="MmgE/PrpD_sf_1"/>
</dbReference>
<protein>
    <submittedName>
        <fullName evidence="4">2-methylcitrate dehydratase</fullName>
    </submittedName>
</protein>
<gene>
    <name evidence="4" type="ORF">ERS852551_00709</name>
</gene>
<evidence type="ECO:0000256" key="1">
    <source>
        <dbReference type="ARBA" id="ARBA00006174"/>
    </source>
</evidence>
<dbReference type="InterPro" id="IPR005656">
    <property type="entry name" value="MmgE_PrpD"/>
</dbReference>
<proteinExistence type="inferred from homology"/>
<organism evidence="4 5">
    <name type="scientific">Anaerotruncus colihominis</name>
    <dbReference type="NCBI Taxonomy" id="169435"/>
    <lineage>
        <taxon>Bacteria</taxon>
        <taxon>Bacillati</taxon>
        <taxon>Bacillota</taxon>
        <taxon>Clostridia</taxon>
        <taxon>Eubacteriales</taxon>
        <taxon>Oscillospiraceae</taxon>
        <taxon>Anaerotruncus</taxon>
    </lineage>
</organism>
<evidence type="ECO:0000259" key="2">
    <source>
        <dbReference type="Pfam" id="PF03972"/>
    </source>
</evidence>
<dbReference type="InterPro" id="IPR036148">
    <property type="entry name" value="MmgE/PrpD_sf"/>
</dbReference>
<comment type="similarity">
    <text evidence="1">Belongs to the PrpD family.</text>
</comment>
<feature type="domain" description="MmgE/PrpD N-terminal" evidence="2">
    <location>
        <begin position="16"/>
        <end position="246"/>
    </location>
</feature>
<evidence type="ECO:0000313" key="5">
    <source>
        <dbReference type="Proteomes" id="UP000095765"/>
    </source>
</evidence>
<evidence type="ECO:0000259" key="3">
    <source>
        <dbReference type="Pfam" id="PF19305"/>
    </source>
</evidence>
<dbReference type="InterPro" id="IPR042188">
    <property type="entry name" value="MmgE/PrpD_sf_2"/>
</dbReference>
<dbReference type="Pfam" id="PF19305">
    <property type="entry name" value="MmgE_PrpD_C"/>
    <property type="match status" value="1"/>
</dbReference>
<feature type="domain" description="MmgE/PrpD C-terminal" evidence="3">
    <location>
        <begin position="279"/>
        <end position="454"/>
    </location>
</feature>
<dbReference type="InterPro" id="IPR045336">
    <property type="entry name" value="MmgE_PrpD_N"/>
</dbReference>
<dbReference type="Gene3D" id="1.10.4100.10">
    <property type="entry name" value="2-methylcitrate dehydratase PrpD"/>
    <property type="match status" value="1"/>
</dbReference>
<dbReference type="Pfam" id="PF03972">
    <property type="entry name" value="MmgE_PrpD_N"/>
    <property type="match status" value="1"/>
</dbReference>
<dbReference type="Proteomes" id="UP000095765">
    <property type="component" value="Unassembled WGS sequence"/>
</dbReference>